<dbReference type="InterPro" id="IPR050999">
    <property type="entry name" value="ADP-ribosyltransferase_ARG"/>
</dbReference>
<dbReference type="PANTHER" id="PTHR10339">
    <property type="entry name" value="ADP-RIBOSYLTRANSFERASE"/>
    <property type="match status" value="1"/>
</dbReference>
<evidence type="ECO:0000256" key="5">
    <source>
        <dbReference type="ARBA" id="ARBA00022676"/>
    </source>
</evidence>
<keyword evidence="6 10" id="KW-0808">Transferase</keyword>
<dbReference type="PROSITE" id="PS51996">
    <property type="entry name" value="TR_MART"/>
    <property type="match status" value="2"/>
</dbReference>
<evidence type="ECO:0000313" key="12">
    <source>
        <dbReference type="EMBL" id="EEZ99660.2"/>
    </source>
</evidence>
<comment type="catalytic activity">
    <reaction evidence="9 10">
        <text>L-arginyl-[protein] + NAD(+) = N(omega)-(ADP-D-ribosyl)-L-arginyl-[protein] + nicotinamide + H(+)</text>
        <dbReference type="Rhea" id="RHEA:19149"/>
        <dbReference type="Rhea" id="RHEA-COMP:10532"/>
        <dbReference type="Rhea" id="RHEA-COMP:15087"/>
        <dbReference type="ChEBI" id="CHEBI:15378"/>
        <dbReference type="ChEBI" id="CHEBI:17154"/>
        <dbReference type="ChEBI" id="CHEBI:29965"/>
        <dbReference type="ChEBI" id="CHEBI:57540"/>
        <dbReference type="ChEBI" id="CHEBI:142554"/>
        <dbReference type="EC" id="2.4.2.31"/>
    </reaction>
</comment>
<evidence type="ECO:0000256" key="1">
    <source>
        <dbReference type="ARBA" id="ARBA00004613"/>
    </source>
</evidence>
<dbReference type="GO" id="GO:0005576">
    <property type="term" value="C:extracellular region"/>
    <property type="evidence" value="ECO:0007669"/>
    <property type="project" value="UniProtKB-SubCell"/>
</dbReference>
<dbReference type="EC" id="2.4.2.31" evidence="10"/>
<evidence type="ECO:0000313" key="13">
    <source>
        <dbReference type="Proteomes" id="UP000007266"/>
    </source>
</evidence>
<dbReference type="AlphaFoldDB" id="D6WII5"/>
<comment type="subcellular location">
    <subcellularLocation>
        <location evidence="1">Secreted</location>
    </subcellularLocation>
</comment>
<dbReference type="SUPFAM" id="SSF56399">
    <property type="entry name" value="ADP-ribosylation"/>
    <property type="match status" value="2"/>
</dbReference>
<dbReference type="GO" id="GO:0106274">
    <property type="term" value="F:NAD+-protein-arginine ADP-ribosyltransferase activity"/>
    <property type="evidence" value="ECO:0007669"/>
    <property type="project" value="UniProtKB-EC"/>
</dbReference>
<feature type="region of interest" description="Disordered" evidence="11">
    <location>
        <begin position="1"/>
        <end position="21"/>
    </location>
</feature>
<name>D6WII5_TRICA</name>
<dbReference type="PRINTS" id="PR00970">
    <property type="entry name" value="RIBTRNSFRASE"/>
</dbReference>
<reference evidence="12 13" key="2">
    <citation type="journal article" date="2010" name="Nucleic Acids Res.">
        <title>BeetleBase in 2010: revisions to provide comprehensive genomic information for Tribolium castaneum.</title>
        <authorList>
            <person name="Kim H.S."/>
            <person name="Murphy T."/>
            <person name="Xia J."/>
            <person name="Caragea D."/>
            <person name="Park Y."/>
            <person name="Beeman R.W."/>
            <person name="Lorenzen M.D."/>
            <person name="Butcher S."/>
            <person name="Manak J.R."/>
            <person name="Brown S.J."/>
        </authorList>
    </citation>
    <scope>GENOME REANNOTATION</scope>
    <source>
        <strain evidence="12 13">Georgia GA2</strain>
    </source>
</reference>
<dbReference type="HOGENOM" id="CLU_682134_0_0_1"/>
<dbReference type="Proteomes" id="UP000007266">
    <property type="component" value="Linkage group 3"/>
</dbReference>
<evidence type="ECO:0000256" key="10">
    <source>
        <dbReference type="RuleBase" id="RU361228"/>
    </source>
</evidence>
<dbReference type="GO" id="GO:0003950">
    <property type="term" value="F:NAD+ poly-ADP-ribosyltransferase activity"/>
    <property type="evidence" value="ECO:0000318"/>
    <property type="project" value="GO_Central"/>
</dbReference>
<sequence length="509" mass="58209">MAERQQSDKRRQLQRYVGTQPPSVGRQGFQIDNLALNTSMDQIKFYLNQELATNKTYALVWNSAKILYANDVEKNKYVIQAPPEFYQAIIAYSFELNGFKIYDDFNTKSRQMENMSSWNAFPYKSLYCLLAQSVKCVKSIPDAEVNNITLYRGLNFVFPCQVNQIISFSQFASFTSSEKVAKEFTGNNQGTIFVIPPPVQNKTTLGIRPYSFFVNEEEVLVMAWSKFRVKRIIKEENKVILESVDNPAVQCNSVNVHSLFAMTERQNSSQTTQQRYVGTQAPFTGTQNFQIANFALKVNINDIRQYLAEELAGNETYAAVWNAAKEIFVVDVKSGRYVPHSYEDYYLAIIAYSYENQGLRIYADFNLKTRQMKNLTSWKAFPYKSLYCLLAQSVGCVESFPDVRREKLTIYRGLNLGFPCEVNQTLCFGQFTSFSTSESVAERFIGKSGTIFELKPLAQPKTTLGIAPYSFINNEEEVLVMAWSQFVVKEIQQNKVILESVENKAVKVP</sequence>
<dbReference type="Gene3D" id="3.90.176.10">
    <property type="entry name" value="Toxin ADP-ribosyltransferase, Chain A, domain 1"/>
    <property type="match status" value="2"/>
</dbReference>
<keyword evidence="10" id="KW-0521">NADP</keyword>
<dbReference type="GO" id="GO:0016779">
    <property type="term" value="F:nucleotidyltransferase activity"/>
    <property type="evidence" value="ECO:0007669"/>
    <property type="project" value="UniProtKB-KW"/>
</dbReference>
<feature type="compositionally biased region" description="Basic and acidic residues" evidence="11">
    <location>
        <begin position="1"/>
        <end position="11"/>
    </location>
</feature>
<dbReference type="InterPro" id="IPR000768">
    <property type="entry name" value="ART"/>
</dbReference>
<keyword evidence="7" id="KW-0548">Nucleotidyltransferase</keyword>
<evidence type="ECO:0000256" key="8">
    <source>
        <dbReference type="ARBA" id="ARBA00023026"/>
    </source>
</evidence>
<organism evidence="12 13">
    <name type="scientific">Tribolium castaneum</name>
    <name type="common">Red flour beetle</name>
    <dbReference type="NCBI Taxonomy" id="7070"/>
    <lineage>
        <taxon>Eukaryota</taxon>
        <taxon>Metazoa</taxon>
        <taxon>Ecdysozoa</taxon>
        <taxon>Arthropoda</taxon>
        <taxon>Hexapoda</taxon>
        <taxon>Insecta</taxon>
        <taxon>Pterygota</taxon>
        <taxon>Neoptera</taxon>
        <taxon>Endopterygota</taxon>
        <taxon>Coleoptera</taxon>
        <taxon>Polyphaga</taxon>
        <taxon>Cucujiformia</taxon>
        <taxon>Tenebrionidae</taxon>
        <taxon>Tenebrionidae incertae sedis</taxon>
        <taxon>Tribolium</taxon>
    </lineage>
</organism>
<evidence type="ECO:0000256" key="7">
    <source>
        <dbReference type="ARBA" id="ARBA00022695"/>
    </source>
</evidence>
<keyword evidence="8" id="KW-0843">Virulence</keyword>
<dbReference type="OMA" id="FAMTERQ"/>
<dbReference type="GO" id="GO:0090729">
    <property type="term" value="F:toxin activity"/>
    <property type="evidence" value="ECO:0007669"/>
    <property type="project" value="UniProtKB-KW"/>
</dbReference>
<dbReference type="eggNOG" id="ENOG502RVR2">
    <property type="taxonomic scope" value="Eukaryota"/>
</dbReference>
<evidence type="ECO:0000256" key="11">
    <source>
        <dbReference type="SAM" id="MobiDB-lite"/>
    </source>
</evidence>
<evidence type="ECO:0000256" key="6">
    <source>
        <dbReference type="ARBA" id="ARBA00022679"/>
    </source>
</evidence>
<dbReference type="FunFam" id="3.90.176.10:FF:000012">
    <property type="entry name" value="NAD(P)(+)--arginine ADP-ribosyltransferase"/>
    <property type="match status" value="1"/>
</dbReference>
<keyword evidence="13" id="KW-1185">Reference proteome</keyword>
<dbReference type="EMBL" id="KQ971334">
    <property type="protein sequence ID" value="EEZ99660.2"/>
    <property type="molecule type" value="Genomic_DNA"/>
</dbReference>
<proteinExistence type="inferred from homology"/>
<comment type="similarity">
    <text evidence="2 10">Belongs to the Arg-specific ADP-ribosyltransferase family.</text>
</comment>
<keyword evidence="5 10" id="KW-0328">Glycosyltransferase</keyword>
<evidence type="ECO:0000256" key="2">
    <source>
        <dbReference type="ARBA" id="ARBA00009558"/>
    </source>
</evidence>
<dbReference type="PANTHER" id="PTHR10339:SF25">
    <property type="entry name" value="SECRETED EXOENZYME S"/>
    <property type="match status" value="1"/>
</dbReference>
<keyword evidence="3" id="KW-0964">Secreted</keyword>
<gene>
    <name evidence="12" type="primary">AUGUSTUS-3.0.2_02417</name>
    <name evidence="12" type="ORF">TcasGA2_TC002417</name>
</gene>
<keyword evidence="10" id="KW-0520">NAD</keyword>
<accession>D6WII5</accession>
<keyword evidence="4" id="KW-0800">Toxin</keyword>
<evidence type="ECO:0000256" key="3">
    <source>
        <dbReference type="ARBA" id="ARBA00022525"/>
    </source>
</evidence>
<evidence type="ECO:0000256" key="9">
    <source>
        <dbReference type="ARBA" id="ARBA00047597"/>
    </source>
</evidence>
<evidence type="ECO:0000256" key="4">
    <source>
        <dbReference type="ARBA" id="ARBA00022656"/>
    </source>
</evidence>
<dbReference type="Pfam" id="PF01129">
    <property type="entry name" value="ART"/>
    <property type="match status" value="2"/>
</dbReference>
<protein>
    <recommendedName>
        <fullName evidence="10">NAD(P)(+)--arginine ADP-ribosyltransferase</fullName>
        <ecNumber evidence="10">2.4.2.31</ecNumber>
    </recommendedName>
    <alternativeName>
        <fullName evidence="10">Mono(ADP-ribosyl)transferase</fullName>
    </alternativeName>
</protein>
<reference evidence="12 13" key="1">
    <citation type="journal article" date="2008" name="Nature">
        <title>The genome of the model beetle and pest Tribolium castaneum.</title>
        <authorList>
            <consortium name="Tribolium Genome Sequencing Consortium"/>
            <person name="Richards S."/>
            <person name="Gibbs R.A."/>
            <person name="Weinstock G.M."/>
            <person name="Brown S.J."/>
            <person name="Denell R."/>
            <person name="Beeman R.W."/>
            <person name="Gibbs R."/>
            <person name="Beeman R.W."/>
            <person name="Brown S.J."/>
            <person name="Bucher G."/>
            <person name="Friedrich M."/>
            <person name="Grimmelikhuijzen C.J."/>
            <person name="Klingler M."/>
            <person name="Lorenzen M."/>
            <person name="Richards S."/>
            <person name="Roth S."/>
            <person name="Schroder R."/>
            <person name="Tautz D."/>
            <person name="Zdobnov E.M."/>
            <person name="Muzny D."/>
            <person name="Gibbs R.A."/>
            <person name="Weinstock G.M."/>
            <person name="Attaway T."/>
            <person name="Bell S."/>
            <person name="Buhay C.J."/>
            <person name="Chandrabose M.N."/>
            <person name="Chavez D."/>
            <person name="Clerk-Blankenburg K.P."/>
            <person name="Cree A."/>
            <person name="Dao M."/>
            <person name="Davis C."/>
            <person name="Chacko J."/>
            <person name="Dinh H."/>
            <person name="Dugan-Rocha S."/>
            <person name="Fowler G."/>
            <person name="Garner T.T."/>
            <person name="Garnes J."/>
            <person name="Gnirke A."/>
            <person name="Hawes A."/>
            <person name="Hernandez J."/>
            <person name="Hines S."/>
            <person name="Holder M."/>
            <person name="Hume J."/>
            <person name="Jhangiani S.N."/>
            <person name="Joshi V."/>
            <person name="Khan Z.M."/>
            <person name="Jackson L."/>
            <person name="Kovar C."/>
            <person name="Kowis A."/>
            <person name="Lee S."/>
            <person name="Lewis L.R."/>
            <person name="Margolis J."/>
            <person name="Morgan M."/>
            <person name="Nazareth L.V."/>
            <person name="Nguyen N."/>
            <person name="Okwuonu G."/>
            <person name="Parker D."/>
            <person name="Richards S."/>
            <person name="Ruiz S.J."/>
            <person name="Santibanez J."/>
            <person name="Savard J."/>
            <person name="Scherer S.E."/>
            <person name="Schneider B."/>
            <person name="Sodergren E."/>
            <person name="Tautz D."/>
            <person name="Vattahil S."/>
            <person name="Villasana D."/>
            <person name="White C.S."/>
            <person name="Wright R."/>
            <person name="Park Y."/>
            <person name="Beeman R.W."/>
            <person name="Lord J."/>
            <person name="Oppert B."/>
            <person name="Lorenzen M."/>
            <person name="Brown S."/>
            <person name="Wang L."/>
            <person name="Savard J."/>
            <person name="Tautz D."/>
            <person name="Richards S."/>
            <person name="Weinstock G."/>
            <person name="Gibbs R.A."/>
            <person name="Liu Y."/>
            <person name="Worley K."/>
            <person name="Weinstock G."/>
            <person name="Elsik C.G."/>
            <person name="Reese J.T."/>
            <person name="Elhaik E."/>
            <person name="Landan G."/>
            <person name="Graur D."/>
            <person name="Arensburger P."/>
            <person name="Atkinson P."/>
            <person name="Beeman R.W."/>
            <person name="Beidler J."/>
            <person name="Brown S.J."/>
            <person name="Demuth J.P."/>
            <person name="Drury D.W."/>
            <person name="Du Y.Z."/>
            <person name="Fujiwara H."/>
            <person name="Lorenzen M."/>
            <person name="Maselli V."/>
            <person name="Osanai M."/>
            <person name="Park Y."/>
            <person name="Robertson H.M."/>
            <person name="Tu Z."/>
            <person name="Wang J.J."/>
            <person name="Wang S."/>
            <person name="Richards S."/>
            <person name="Song H."/>
            <person name="Zhang L."/>
            <person name="Sodergren E."/>
            <person name="Werner D."/>
            <person name="Stanke M."/>
            <person name="Morgenstern B."/>
            <person name="Solovyev V."/>
            <person name="Kosarev P."/>
            <person name="Brown G."/>
            <person name="Chen H.C."/>
            <person name="Ermolaeva O."/>
            <person name="Hlavina W."/>
            <person name="Kapustin Y."/>
            <person name="Kiryutin B."/>
            <person name="Kitts P."/>
            <person name="Maglott D."/>
            <person name="Pruitt K."/>
            <person name="Sapojnikov V."/>
            <person name="Souvorov A."/>
            <person name="Mackey A.J."/>
            <person name="Waterhouse R.M."/>
            <person name="Wyder S."/>
            <person name="Zdobnov E.M."/>
            <person name="Zdobnov E.M."/>
            <person name="Wyder S."/>
            <person name="Kriventseva E.V."/>
            <person name="Kadowaki T."/>
            <person name="Bork P."/>
            <person name="Aranda M."/>
            <person name="Bao R."/>
            <person name="Beermann A."/>
            <person name="Berns N."/>
            <person name="Bolognesi R."/>
            <person name="Bonneton F."/>
            <person name="Bopp D."/>
            <person name="Brown S.J."/>
            <person name="Bucher G."/>
            <person name="Butts T."/>
            <person name="Chaumot A."/>
            <person name="Denell R.E."/>
            <person name="Ferrier D.E."/>
            <person name="Friedrich M."/>
            <person name="Gordon C.M."/>
            <person name="Jindra M."/>
            <person name="Klingler M."/>
            <person name="Lan Q."/>
            <person name="Lattorff H.M."/>
            <person name="Laudet V."/>
            <person name="von Levetsow C."/>
            <person name="Liu Z."/>
            <person name="Lutz R."/>
            <person name="Lynch J.A."/>
            <person name="da Fonseca R.N."/>
            <person name="Posnien N."/>
            <person name="Reuter R."/>
            <person name="Roth S."/>
            <person name="Savard J."/>
            <person name="Schinko J.B."/>
            <person name="Schmitt C."/>
            <person name="Schoppmeier M."/>
            <person name="Schroder R."/>
            <person name="Shippy T.D."/>
            <person name="Simonnet F."/>
            <person name="Marques-Souza H."/>
            <person name="Tautz D."/>
            <person name="Tomoyasu Y."/>
            <person name="Trauner J."/>
            <person name="Van der Zee M."/>
            <person name="Vervoort M."/>
            <person name="Wittkopp N."/>
            <person name="Wimmer E.A."/>
            <person name="Yang X."/>
            <person name="Jones A.K."/>
            <person name="Sattelle D.B."/>
            <person name="Ebert P.R."/>
            <person name="Nelson D."/>
            <person name="Scott J.G."/>
            <person name="Beeman R.W."/>
            <person name="Muthukrishnan S."/>
            <person name="Kramer K.J."/>
            <person name="Arakane Y."/>
            <person name="Beeman R.W."/>
            <person name="Zhu Q."/>
            <person name="Hogenkamp D."/>
            <person name="Dixit R."/>
            <person name="Oppert B."/>
            <person name="Jiang H."/>
            <person name="Zou Z."/>
            <person name="Marshall J."/>
            <person name="Elpidina E."/>
            <person name="Vinokurov K."/>
            <person name="Oppert C."/>
            <person name="Zou Z."/>
            <person name="Evans J."/>
            <person name="Lu Z."/>
            <person name="Zhao P."/>
            <person name="Sumathipala N."/>
            <person name="Altincicek B."/>
            <person name="Vilcinskas A."/>
            <person name="Williams M."/>
            <person name="Hultmark D."/>
            <person name="Hetru C."/>
            <person name="Jiang H."/>
            <person name="Grimmelikhuijzen C.J."/>
            <person name="Hauser F."/>
            <person name="Cazzamali G."/>
            <person name="Williamson M."/>
            <person name="Park Y."/>
            <person name="Li B."/>
            <person name="Tanaka Y."/>
            <person name="Predel R."/>
            <person name="Neupert S."/>
            <person name="Schachtner J."/>
            <person name="Verleyen P."/>
            <person name="Raible F."/>
            <person name="Bork P."/>
            <person name="Friedrich M."/>
            <person name="Walden K.K."/>
            <person name="Robertson H.M."/>
            <person name="Angeli S."/>
            <person name="Foret S."/>
            <person name="Bucher G."/>
            <person name="Schuetz S."/>
            <person name="Maleszka R."/>
            <person name="Wimmer E.A."/>
            <person name="Beeman R.W."/>
            <person name="Lorenzen M."/>
            <person name="Tomoyasu Y."/>
            <person name="Miller S.C."/>
            <person name="Grossmann D."/>
            <person name="Bucher G."/>
        </authorList>
    </citation>
    <scope>NUCLEOTIDE SEQUENCE [LARGE SCALE GENOMIC DNA]</scope>
    <source>
        <strain evidence="12 13">Georgia GA2</strain>
    </source>
</reference>